<dbReference type="OrthoDB" id="2309723at2759"/>
<keyword evidence="2" id="KW-0479">Metal-binding</keyword>
<protein>
    <recommendedName>
        <fullName evidence="6">Copper-fist domain-containing protein</fullName>
    </recommendedName>
</protein>
<keyword evidence="3" id="KW-0805">Transcription regulation</keyword>
<dbReference type="GO" id="GO:0000981">
    <property type="term" value="F:DNA-binding transcription factor activity, RNA polymerase II-specific"/>
    <property type="evidence" value="ECO:0007669"/>
    <property type="project" value="InterPro"/>
</dbReference>
<evidence type="ECO:0000256" key="2">
    <source>
        <dbReference type="ARBA" id="ARBA00022723"/>
    </source>
</evidence>
<sequence>MTRFAQKCDGARPICGPCIRSNRESDCEYTDGPTPSPTQVLEDNISRLEARIYELEHPEMVTPSVTLYDPRSAPPVAGPSSVSACQAQNMPIAGSSGRQPTPTAFLIPAHSVQTLNPNFGSKPSPEVIQMLIGHFLPHASQVGFFLHPARFIARATGPHAFTFAPALLSTVCLWGAHFSRDPALRAHEPVFLHRAVHSVTAALSQAPAHDLIHAIQAEVLLAHYFFAEDRLPEGRYHCNAAVALVLSCRLNKLHAVPNPVSAAAVTRGVELSPPADAMEEGERINAFWSVFVLDKSWAATVGSPSHFNGSHDAQVDTPWPHDIKEYEHGGVPHGVQGSRTAEVFLADIVLDGGGVSSLARLAKAAALFERTTRLASQWTPTMVYVERFIADSLVLDSVIDQFIASLPPIGTPPTQEDARKLLLTHTFALTATIQVHGTLKQAEGGTAQGKDVVAAHAAVAALDSIDLAQLAFADPILAILWTSVCRVLIGEIACVRVVWTSALLRGGDTTAASGTAETAATLGAEHDGHLAGLQKILEAMSALAHAVPLMAVQAAKIQQELEGVPR</sequence>
<dbReference type="InterPro" id="IPR050815">
    <property type="entry name" value="TF_fung"/>
</dbReference>
<proteinExistence type="predicted"/>
<evidence type="ECO:0000256" key="5">
    <source>
        <dbReference type="ARBA" id="ARBA00023242"/>
    </source>
</evidence>
<evidence type="ECO:0000259" key="6">
    <source>
        <dbReference type="PROSITE" id="PS50073"/>
    </source>
</evidence>
<evidence type="ECO:0000313" key="7">
    <source>
        <dbReference type="EMBL" id="KZT10443.1"/>
    </source>
</evidence>
<dbReference type="AlphaFoldDB" id="A0A165GJL7"/>
<dbReference type="GO" id="GO:0008270">
    <property type="term" value="F:zinc ion binding"/>
    <property type="evidence" value="ECO:0007669"/>
    <property type="project" value="InterPro"/>
</dbReference>
<dbReference type="InterPro" id="IPR007219">
    <property type="entry name" value="XnlR_reg_dom"/>
</dbReference>
<name>A0A165GJL7_9APHY</name>
<dbReference type="GO" id="GO:0005507">
    <property type="term" value="F:copper ion binding"/>
    <property type="evidence" value="ECO:0007669"/>
    <property type="project" value="InterPro"/>
</dbReference>
<dbReference type="Pfam" id="PF04082">
    <property type="entry name" value="Fungal_trans"/>
    <property type="match status" value="1"/>
</dbReference>
<dbReference type="InParanoid" id="A0A165GJL7"/>
<dbReference type="EMBL" id="KV427609">
    <property type="protein sequence ID" value="KZT10443.1"/>
    <property type="molecule type" value="Genomic_DNA"/>
</dbReference>
<gene>
    <name evidence="7" type="ORF">LAESUDRAFT_425502</name>
</gene>
<evidence type="ECO:0000256" key="1">
    <source>
        <dbReference type="ARBA" id="ARBA00004123"/>
    </source>
</evidence>
<dbReference type="CDD" id="cd12148">
    <property type="entry name" value="fungal_TF_MHR"/>
    <property type="match status" value="1"/>
</dbReference>
<dbReference type="GeneID" id="63819440"/>
<dbReference type="Proteomes" id="UP000076871">
    <property type="component" value="Unassembled WGS sequence"/>
</dbReference>
<dbReference type="Gene3D" id="4.10.240.10">
    <property type="entry name" value="Zn(2)-C6 fungal-type DNA-binding domain"/>
    <property type="match status" value="1"/>
</dbReference>
<evidence type="ECO:0000256" key="4">
    <source>
        <dbReference type="ARBA" id="ARBA00023163"/>
    </source>
</evidence>
<dbReference type="RefSeq" id="XP_040768183.1">
    <property type="nucleotide sequence ID" value="XM_040902409.1"/>
</dbReference>
<dbReference type="GO" id="GO:0003677">
    <property type="term" value="F:DNA binding"/>
    <property type="evidence" value="ECO:0007669"/>
    <property type="project" value="InterPro"/>
</dbReference>
<keyword evidence="8" id="KW-1185">Reference proteome</keyword>
<feature type="domain" description="Copper-fist" evidence="6">
    <location>
        <begin position="9"/>
        <end position="33"/>
    </location>
</feature>
<dbReference type="InterPro" id="IPR001138">
    <property type="entry name" value="Zn2Cys6_DnaBD"/>
</dbReference>
<organism evidence="7 8">
    <name type="scientific">Laetiporus sulphureus 93-53</name>
    <dbReference type="NCBI Taxonomy" id="1314785"/>
    <lineage>
        <taxon>Eukaryota</taxon>
        <taxon>Fungi</taxon>
        <taxon>Dikarya</taxon>
        <taxon>Basidiomycota</taxon>
        <taxon>Agaricomycotina</taxon>
        <taxon>Agaricomycetes</taxon>
        <taxon>Polyporales</taxon>
        <taxon>Laetiporus</taxon>
    </lineage>
</organism>
<accession>A0A165GJL7</accession>
<evidence type="ECO:0000256" key="3">
    <source>
        <dbReference type="ARBA" id="ARBA00023015"/>
    </source>
</evidence>
<reference evidence="7 8" key="1">
    <citation type="journal article" date="2016" name="Mol. Biol. Evol.">
        <title>Comparative Genomics of Early-Diverging Mushroom-Forming Fungi Provides Insights into the Origins of Lignocellulose Decay Capabilities.</title>
        <authorList>
            <person name="Nagy L.G."/>
            <person name="Riley R."/>
            <person name="Tritt A."/>
            <person name="Adam C."/>
            <person name="Daum C."/>
            <person name="Floudas D."/>
            <person name="Sun H."/>
            <person name="Yadav J.S."/>
            <person name="Pangilinan J."/>
            <person name="Larsson K.H."/>
            <person name="Matsuura K."/>
            <person name="Barry K."/>
            <person name="Labutti K."/>
            <person name="Kuo R."/>
            <person name="Ohm R.A."/>
            <person name="Bhattacharya S.S."/>
            <person name="Shirouzu T."/>
            <person name="Yoshinaga Y."/>
            <person name="Martin F.M."/>
            <person name="Grigoriev I.V."/>
            <person name="Hibbett D.S."/>
        </authorList>
    </citation>
    <scope>NUCLEOTIDE SEQUENCE [LARGE SCALE GENOMIC DNA]</scope>
    <source>
        <strain evidence="7 8">93-53</strain>
    </source>
</reference>
<dbReference type="GO" id="GO:0006351">
    <property type="term" value="P:DNA-templated transcription"/>
    <property type="evidence" value="ECO:0007669"/>
    <property type="project" value="InterPro"/>
</dbReference>
<keyword evidence="5" id="KW-0539">Nucleus</keyword>
<dbReference type="GO" id="GO:0005634">
    <property type="term" value="C:nucleus"/>
    <property type="evidence" value="ECO:0007669"/>
    <property type="project" value="UniProtKB-SubCell"/>
</dbReference>
<dbReference type="InterPro" id="IPR036864">
    <property type="entry name" value="Zn2-C6_fun-type_DNA-bd_sf"/>
</dbReference>
<dbReference type="PANTHER" id="PTHR47338">
    <property type="entry name" value="ZN(II)2CYS6 TRANSCRIPTION FACTOR (EUROFUNG)-RELATED"/>
    <property type="match status" value="1"/>
</dbReference>
<dbReference type="STRING" id="1314785.A0A165GJL7"/>
<dbReference type="PANTHER" id="PTHR47338:SF29">
    <property type="entry name" value="ZN(2)-C6 FUNGAL-TYPE DOMAIN-CONTAINING PROTEIN"/>
    <property type="match status" value="1"/>
</dbReference>
<dbReference type="InterPro" id="IPR001083">
    <property type="entry name" value="Cu_fist_DNA-bd_dom"/>
</dbReference>
<dbReference type="PROSITE" id="PS50073">
    <property type="entry name" value="COPPER_FIST_2"/>
    <property type="match status" value="1"/>
</dbReference>
<keyword evidence="4" id="KW-0804">Transcription</keyword>
<dbReference type="CDD" id="cd00067">
    <property type="entry name" value="GAL4"/>
    <property type="match status" value="1"/>
</dbReference>
<evidence type="ECO:0000313" key="8">
    <source>
        <dbReference type="Proteomes" id="UP000076871"/>
    </source>
</evidence>
<comment type="subcellular location">
    <subcellularLocation>
        <location evidence="1">Nucleus</location>
    </subcellularLocation>
</comment>